<dbReference type="OrthoDB" id="9816564at2"/>
<dbReference type="Proteomes" id="UP000675920">
    <property type="component" value="Unplaced"/>
</dbReference>
<dbReference type="SUPFAM" id="SSF53756">
    <property type="entry name" value="UDP-Glycosyltransferase/glycogen phosphorylase"/>
    <property type="match status" value="1"/>
</dbReference>
<dbReference type="CDD" id="cd02440">
    <property type="entry name" value="AdoMet_MTases"/>
    <property type="match status" value="1"/>
</dbReference>
<evidence type="ECO:0000313" key="4">
    <source>
        <dbReference type="Proteomes" id="UP000675920"/>
    </source>
</evidence>
<accession>A0A8B6XB68</accession>
<dbReference type="SUPFAM" id="SSF53448">
    <property type="entry name" value="Nucleotide-diphospho-sugar transferases"/>
    <property type="match status" value="1"/>
</dbReference>
<dbReference type="Gene3D" id="3.40.50.150">
    <property type="entry name" value="Vaccinia Virus protein VP39"/>
    <property type="match status" value="1"/>
</dbReference>
<sequence>MSSPLSGPETPADLPWTGERFLPTLTGRIRYEHLHRYAVCSALVAGKRVLDIASGEGYGSALLSRTAASVCGVDIAGEAVLHARGRYGASRPNLQFMQGSATAIPFPAAEFDVVVSFETLEHLAEQDEMLAEIRRVLKPGGLLVISTPDRATYAETDGGHNEFHVRELSEAEFGQLLGRHFPHVALHGQTLATVSWIQPESADPADSTVETWTAGADGVGRGGVRLPSCIYRIALCSDAPLAVRLARSLFCDPADDLFRADIVTRRWAQGIDAERAEAVAWARRLQAEIDTLTGRAGETPASDTETEHLRRQIRQLSDRAGAAEARLAELMRTNSWRVTRPLRVAARLARGEWDSVLKPLRPRVQRIARAAHARLPLSHRNKARLIEAVYRVGGPLFSGIVHYENWKRQRDARFPLAPLSEGPIPAAEIAGELARLRFPEHERPVVSIVIPAYGKLDITLTCLRSIARHAPAVPFEVIVAEDCSGDTDIDRLAAVPGLRYERNPRNLGFLLSCNRAAGLARGDYLYLLNNDTEVTPGWLDAMLDVFATRPDCGMVGSKLVYPDGRLQEAGGIVWKDASAWNFGRLQDPRATPFNYLRETDYCSGASLLIRRDFFDRLGRFDERYVPAYCEDTDLAFAVRAAGRKLYYQPRSVVIHHEGVSHGTDTGSGIKAWQVVNQRKFRDKWAAVLDRDHFPNAEQVYWARDRSRGRRSVLVIDHYVPQPDRDAGSRTMVQVMQLFLSMGLNVKFWPANLWYDPVYTPRLEALGIEVFHGPEYMGRFDHWVRENAGHLDHVLLSRPHIAPEFVAPLRAHSRATLLYYGHDIHHLRIRDQMRVEPGNTALKVEHDNYLRLETGLWRQLDVIYYPSETETDVVRDFLRAERLPARALTLPVYAFDSFCDDAARNLPARAGLLFVGGFGHPPNAGAAVWFVAEVLPLLTARLPGITLALVGSNPTDEVKALAGAQVRVTGFVTDEELERWYRDARVVVAPLLFGGGMKGKVVEAMRWGIPVVTTAVGAQGLASAGPALEVHDDPAAMAEAILALLADDDRWRRQSAAALAYARDRFSCAAMRKVFAEPMGLQ</sequence>
<dbReference type="SUPFAM" id="SSF53335">
    <property type="entry name" value="S-adenosyl-L-methionine-dependent methyltransferases"/>
    <property type="match status" value="1"/>
</dbReference>
<dbReference type="Gene3D" id="3.40.50.2000">
    <property type="entry name" value="Glycogen Phosphorylase B"/>
    <property type="match status" value="1"/>
</dbReference>
<dbReference type="CDD" id="cd03801">
    <property type="entry name" value="GT4_PimA-like"/>
    <property type="match status" value="1"/>
</dbReference>
<proteinExistence type="predicted"/>
<keyword evidence="1" id="KW-0175">Coiled coil</keyword>
<dbReference type="EC" id="2.4.-.-" evidence="5"/>
<dbReference type="PANTHER" id="PTHR43179:SF7">
    <property type="entry name" value="RHAMNOSYLTRANSFERASE WBBL"/>
    <property type="match status" value="1"/>
</dbReference>
<dbReference type="RefSeq" id="WP_084544785.1">
    <property type="nucleotide sequence ID" value="NZ_AXWS01000007.1"/>
</dbReference>
<dbReference type="PANTHER" id="PTHR43179">
    <property type="entry name" value="RHAMNOSYLTRANSFERASE WBBL"/>
    <property type="match status" value="1"/>
</dbReference>
<feature type="domain" description="Methyltransferase type 11" evidence="3">
    <location>
        <begin position="50"/>
        <end position="145"/>
    </location>
</feature>
<dbReference type="Pfam" id="PF13692">
    <property type="entry name" value="Glyco_trans_1_4"/>
    <property type="match status" value="1"/>
</dbReference>
<organism evidence="4 5">
    <name type="scientific">Derxia gummosa DSM 723</name>
    <dbReference type="NCBI Taxonomy" id="1121388"/>
    <lineage>
        <taxon>Bacteria</taxon>
        <taxon>Pseudomonadati</taxon>
        <taxon>Pseudomonadota</taxon>
        <taxon>Betaproteobacteria</taxon>
        <taxon>Burkholderiales</taxon>
        <taxon>Alcaligenaceae</taxon>
        <taxon>Derxia</taxon>
    </lineage>
</organism>
<reference evidence="5" key="1">
    <citation type="submission" date="2025-08" db="UniProtKB">
        <authorList>
            <consortium name="RefSeq"/>
        </authorList>
    </citation>
    <scope>IDENTIFICATION</scope>
</reference>
<dbReference type="InterPro" id="IPR013216">
    <property type="entry name" value="Methyltransf_11"/>
</dbReference>
<dbReference type="InterPro" id="IPR001173">
    <property type="entry name" value="Glyco_trans_2-like"/>
</dbReference>
<dbReference type="Gene3D" id="3.90.550.10">
    <property type="entry name" value="Spore Coat Polysaccharide Biosynthesis Protein SpsA, Chain A"/>
    <property type="match status" value="1"/>
</dbReference>
<dbReference type="Pfam" id="PF00535">
    <property type="entry name" value="Glycos_transf_2"/>
    <property type="match status" value="1"/>
</dbReference>
<dbReference type="InterPro" id="IPR029063">
    <property type="entry name" value="SAM-dependent_MTases_sf"/>
</dbReference>
<name>A0A8B6XB68_9BURK</name>
<evidence type="ECO:0000259" key="2">
    <source>
        <dbReference type="Pfam" id="PF00535"/>
    </source>
</evidence>
<evidence type="ECO:0000313" key="5">
    <source>
        <dbReference type="RefSeq" id="WP_084544785.1"/>
    </source>
</evidence>
<dbReference type="CDD" id="cd04186">
    <property type="entry name" value="GT_2_like_c"/>
    <property type="match status" value="1"/>
</dbReference>
<dbReference type="Pfam" id="PF08241">
    <property type="entry name" value="Methyltransf_11"/>
    <property type="match status" value="1"/>
</dbReference>
<keyword evidence="4" id="KW-1185">Reference proteome</keyword>
<feature type="domain" description="Glycosyltransferase 2-like" evidence="2">
    <location>
        <begin position="447"/>
        <end position="617"/>
    </location>
</feature>
<dbReference type="AlphaFoldDB" id="A0A8B6XB68"/>
<protein>
    <submittedName>
        <fullName evidence="5">Glycosyltransferase</fullName>
        <ecNumber evidence="5">2.4.-.-</ecNumber>
    </submittedName>
</protein>
<dbReference type="GO" id="GO:0008757">
    <property type="term" value="F:S-adenosylmethionine-dependent methyltransferase activity"/>
    <property type="evidence" value="ECO:0007669"/>
    <property type="project" value="InterPro"/>
</dbReference>
<feature type="coiled-coil region" evidence="1">
    <location>
        <begin position="306"/>
        <end position="333"/>
    </location>
</feature>
<dbReference type="InterPro" id="IPR029044">
    <property type="entry name" value="Nucleotide-diphossugar_trans"/>
</dbReference>
<evidence type="ECO:0000259" key="3">
    <source>
        <dbReference type="Pfam" id="PF08241"/>
    </source>
</evidence>
<evidence type="ECO:0000256" key="1">
    <source>
        <dbReference type="SAM" id="Coils"/>
    </source>
</evidence>